<accession>A0A9N8EJT4</accession>
<dbReference type="Proteomes" id="UP001153069">
    <property type="component" value="Unassembled WGS sequence"/>
</dbReference>
<reference evidence="2" key="1">
    <citation type="submission" date="2020-06" db="EMBL/GenBank/DDBJ databases">
        <authorList>
            <consortium name="Plant Systems Biology data submission"/>
        </authorList>
    </citation>
    <scope>NUCLEOTIDE SEQUENCE</scope>
    <source>
        <strain evidence="2">D6</strain>
    </source>
</reference>
<proteinExistence type="predicted"/>
<keyword evidence="3" id="KW-1185">Reference proteome</keyword>
<organism evidence="2 3">
    <name type="scientific">Seminavis robusta</name>
    <dbReference type="NCBI Taxonomy" id="568900"/>
    <lineage>
        <taxon>Eukaryota</taxon>
        <taxon>Sar</taxon>
        <taxon>Stramenopiles</taxon>
        <taxon>Ochrophyta</taxon>
        <taxon>Bacillariophyta</taxon>
        <taxon>Bacillariophyceae</taxon>
        <taxon>Bacillariophycidae</taxon>
        <taxon>Naviculales</taxon>
        <taxon>Naviculaceae</taxon>
        <taxon>Seminavis</taxon>
    </lineage>
</organism>
<sequence>MIPKTTFPSLFVIALFFSLLTTVVEGLDVNILPVDRTTVTLIFGGQAVQGFRRMRDILRIGFRDGYTMILVIGNPAVQALQAIPPPAPALIAAARRTHDINWGRIVNYVTGNPNVANFLPNVNERNFMLTVALILTEGIPGIVNIRGLRGEDNFDANVILAIMYYYRQKGWPVLPEAFVQNVYAQI</sequence>
<evidence type="ECO:0000256" key="1">
    <source>
        <dbReference type="SAM" id="SignalP"/>
    </source>
</evidence>
<feature type="signal peptide" evidence="1">
    <location>
        <begin position="1"/>
        <end position="26"/>
    </location>
</feature>
<dbReference type="AlphaFoldDB" id="A0A9N8EJT4"/>
<evidence type="ECO:0000313" key="3">
    <source>
        <dbReference type="Proteomes" id="UP001153069"/>
    </source>
</evidence>
<name>A0A9N8EJT4_9STRA</name>
<protein>
    <submittedName>
        <fullName evidence="2">Uncharacterized protein</fullName>
    </submittedName>
</protein>
<evidence type="ECO:0000313" key="2">
    <source>
        <dbReference type="EMBL" id="CAB9521655.1"/>
    </source>
</evidence>
<keyword evidence="1" id="KW-0732">Signal</keyword>
<feature type="chain" id="PRO_5040403380" evidence="1">
    <location>
        <begin position="27"/>
        <end position="186"/>
    </location>
</feature>
<gene>
    <name evidence="2" type="ORF">SEMRO_1219_G253440.1</name>
</gene>
<comment type="caution">
    <text evidence="2">The sequence shown here is derived from an EMBL/GenBank/DDBJ whole genome shotgun (WGS) entry which is preliminary data.</text>
</comment>
<dbReference type="EMBL" id="CAICTM010001217">
    <property type="protein sequence ID" value="CAB9521655.1"/>
    <property type="molecule type" value="Genomic_DNA"/>
</dbReference>